<evidence type="ECO:0000256" key="1">
    <source>
        <dbReference type="ARBA" id="ARBA00022723"/>
    </source>
</evidence>
<evidence type="ECO:0000313" key="2">
    <source>
        <dbReference type="EMBL" id="MFC1800363.1"/>
    </source>
</evidence>
<keyword evidence="1" id="KW-0479">Metal-binding</keyword>
<name>A0ABV6YQL6_UNCEI</name>
<dbReference type="PANTHER" id="PTHR34448">
    <property type="entry name" value="AMINOPEPTIDASE"/>
    <property type="match status" value="1"/>
</dbReference>
<comment type="caution">
    <text evidence="2">The sequence shown here is derived from an EMBL/GenBank/DDBJ whole genome shotgun (WGS) entry which is preliminary data.</text>
</comment>
<keyword evidence="2" id="KW-0031">Aminopeptidase</keyword>
<feature type="non-terminal residue" evidence="2">
    <location>
        <position position="1"/>
    </location>
</feature>
<dbReference type="Pfam" id="PF02073">
    <property type="entry name" value="Peptidase_M29"/>
    <property type="match status" value="1"/>
</dbReference>
<keyword evidence="2" id="KW-0378">Hydrolase</keyword>
<reference evidence="2 3" key="1">
    <citation type="submission" date="2024-09" db="EMBL/GenBank/DDBJ databases">
        <authorList>
            <person name="D'Angelo T."/>
        </authorList>
    </citation>
    <scope>NUCLEOTIDE SEQUENCE [LARGE SCALE GENOMIC DNA]</scope>
    <source>
        <strain evidence="2">SAG AM-311-F02</strain>
    </source>
</reference>
<gene>
    <name evidence="2" type="ORF">ACFL2Z_05625</name>
</gene>
<proteinExistence type="predicted"/>
<dbReference type="PRINTS" id="PR00919">
    <property type="entry name" value="THERMOPTASE"/>
</dbReference>
<dbReference type="EMBL" id="JBHPEI010000132">
    <property type="protein sequence ID" value="MFC1800363.1"/>
    <property type="molecule type" value="Genomic_DNA"/>
</dbReference>
<accession>A0ABV6YQL6</accession>
<organism evidence="2 3">
    <name type="scientific">Eiseniibacteriota bacterium</name>
    <dbReference type="NCBI Taxonomy" id="2212470"/>
    <lineage>
        <taxon>Bacteria</taxon>
        <taxon>Candidatus Eiseniibacteriota</taxon>
    </lineage>
</organism>
<evidence type="ECO:0000313" key="3">
    <source>
        <dbReference type="Proteomes" id="UP001594288"/>
    </source>
</evidence>
<protein>
    <submittedName>
        <fullName evidence="2">Aminopeptidase</fullName>
    </submittedName>
</protein>
<keyword evidence="2" id="KW-0645">Protease</keyword>
<sequence>LNRFDRFHFQAKGTDLKMRLKGRKWINCAGTENFPDGEIFSSPLEDTVEGHIRFSFPACYMGREVEDVRLELKKGKVVKESAAKNEKFLKAMLDTDKGSRFVGEIAIGTNYDIKRFSKNILFDEKLGGTCHMALGASILEAGGKNHSALHWDMICDMKKDARITADGKVIYRNGKFTI</sequence>
<keyword evidence="3" id="KW-1185">Reference proteome</keyword>
<dbReference type="InterPro" id="IPR052170">
    <property type="entry name" value="M29_Exopeptidase"/>
</dbReference>
<dbReference type="GO" id="GO:0004177">
    <property type="term" value="F:aminopeptidase activity"/>
    <property type="evidence" value="ECO:0007669"/>
    <property type="project" value="UniProtKB-KW"/>
</dbReference>
<dbReference type="SUPFAM" id="SSF144052">
    <property type="entry name" value="Thermophilic metalloprotease-like"/>
    <property type="match status" value="1"/>
</dbReference>
<dbReference type="Proteomes" id="UP001594288">
    <property type="component" value="Unassembled WGS sequence"/>
</dbReference>
<dbReference type="InterPro" id="IPR000787">
    <property type="entry name" value="Peptidase_M29"/>
</dbReference>
<dbReference type="PANTHER" id="PTHR34448:SF1">
    <property type="entry name" value="BLL6088 PROTEIN"/>
    <property type="match status" value="1"/>
</dbReference>